<dbReference type="RefSeq" id="WP_386046500.1">
    <property type="nucleotide sequence ID" value="NZ_JBHUIO010000005.1"/>
</dbReference>
<dbReference type="PANTHER" id="PTHR43642">
    <property type="entry name" value="HYBRID SIGNAL TRANSDUCTION HISTIDINE KINASE G"/>
    <property type="match status" value="1"/>
</dbReference>
<dbReference type="SMART" id="SM00421">
    <property type="entry name" value="HTH_LUXR"/>
    <property type="match status" value="1"/>
</dbReference>
<evidence type="ECO:0000313" key="6">
    <source>
        <dbReference type="EMBL" id="MFD2170507.1"/>
    </source>
</evidence>
<gene>
    <name evidence="6" type="ORF">ACFSOY_10885</name>
</gene>
<dbReference type="PANTHER" id="PTHR43642:SF1">
    <property type="entry name" value="HYBRID SIGNAL TRANSDUCTION HISTIDINE KINASE G"/>
    <property type="match status" value="1"/>
</dbReference>
<dbReference type="SUPFAM" id="SSF52540">
    <property type="entry name" value="P-loop containing nucleoside triphosphate hydrolases"/>
    <property type="match status" value="1"/>
</dbReference>
<dbReference type="InterPro" id="IPR029016">
    <property type="entry name" value="GAF-like_dom_sf"/>
</dbReference>
<dbReference type="InterPro" id="IPR011009">
    <property type="entry name" value="Kinase-like_dom_sf"/>
</dbReference>
<organism evidence="6 7">
    <name type="scientific">Tumebacillus lipolyticus</name>
    <dbReference type="NCBI Taxonomy" id="1280370"/>
    <lineage>
        <taxon>Bacteria</taxon>
        <taxon>Bacillati</taxon>
        <taxon>Bacillota</taxon>
        <taxon>Bacilli</taxon>
        <taxon>Bacillales</taxon>
        <taxon>Alicyclobacillaceae</taxon>
        <taxon>Tumebacillus</taxon>
    </lineage>
</organism>
<dbReference type="CDD" id="cd06170">
    <property type="entry name" value="LuxR_C_like"/>
    <property type="match status" value="1"/>
</dbReference>
<dbReference type="InterPro" id="IPR003018">
    <property type="entry name" value="GAF"/>
</dbReference>
<proteinExistence type="predicted"/>
<feature type="region of interest" description="Disordered" evidence="3">
    <location>
        <begin position="1182"/>
        <end position="1203"/>
    </location>
</feature>
<keyword evidence="1" id="KW-0805">Transcription regulation</keyword>
<keyword evidence="7" id="KW-1185">Reference proteome</keyword>
<feature type="domain" description="HTH luxR-type" evidence="5">
    <location>
        <begin position="1395"/>
        <end position="1460"/>
    </location>
</feature>
<dbReference type="Gene3D" id="1.10.510.10">
    <property type="entry name" value="Transferase(Phosphotransferase) domain 1"/>
    <property type="match status" value="1"/>
</dbReference>
<dbReference type="Gene3D" id="3.40.50.300">
    <property type="entry name" value="P-loop containing nucleotide triphosphate hydrolases"/>
    <property type="match status" value="1"/>
</dbReference>
<dbReference type="Pfam" id="PF13191">
    <property type="entry name" value="AAA_16"/>
    <property type="match status" value="1"/>
</dbReference>
<protein>
    <submittedName>
        <fullName evidence="6">AAA family ATPase</fullName>
    </submittedName>
</protein>
<evidence type="ECO:0000256" key="3">
    <source>
        <dbReference type="SAM" id="MobiDB-lite"/>
    </source>
</evidence>
<dbReference type="PROSITE" id="PS50011">
    <property type="entry name" value="PROTEIN_KINASE_DOM"/>
    <property type="match status" value="1"/>
</dbReference>
<dbReference type="Gene3D" id="1.10.10.10">
    <property type="entry name" value="Winged helix-like DNA-binding domain superfamily/Winged helix DNA-binding domain"/>
    <property type="match status" value="1"/>
</dbReference>
<dbReference type="Proteomes" id="UP001597343">
    <property type="component" value="Unassembled WGS sequence"/>
</dbReference>
<name>A0ABW4ZWY9_9BACL</name>
<comment type="caution">
    <text evidence="6">The sequence shown here is derived from an EMBL/GenBank/DDBJ whole genome shotgun (WGS) entry which is preliminary data.</text>
</comment>
<dbReference type="Gene3D" id="3.30.450.40">
    <property type="match status" value="1"/>
</dbReference>
<dbReference type="PRINTS" id="PR00038">
    <property type="entry name" value="HTHLUXR"/>
</dbReference>
<evidence type="ECO:0000256" key="1">
    <source>
        <dbReference type="ARBA" id="ARBA00023015"/>
    </source>
</evidence>
<dbReference type="SUPFAM" id="SSF56112">
    <property type="entry name" value="Protein kinase-like (PK-like)"/>
    <property type="match status" value="1"/>
</dbReference>
<dbReference type="PROSITE" id="PS50043">
    <property type="entry name" value="HTH_LUXR_2"/>
    <property type="match status" value="1"/>
</dbReference>
<evidence type="ECO:0000259" key="5">
    <source>
        <dbReference type="PROSITE" id="PS50043"/>
    </source>
</evidence>
<keyword evidence="2" id="KW-0804">Transcription</keyword>
<reference evidence="7" key="1">
    <citation type="journal article" date="2019" name="Int. J. Syst. Evol. Microbiol.">
        <title>The Global Catalogue of Microorganisms (GCM) 10K type strain sequencing project: providing services to taxonomists for standard genome sequencing and annotation.</title>
        <authorList>
            <consortium name="The Broad Institute Genomics Platform"/>
            <consortium name="The Broad Institute Genome Sequencing Center for Infectious Disease"/>
            <person name="Wu L."/>
            <person name="Ma J."/>
        </authorList>
    </citation>
    <scope>NUCLEOTIDE SEQUENCE [LARGE SCALE GENOMIC DNA]</scope>
    <source>
        <strain evidence="7">CGMCC 1.13574</strain>
    </source>
</reference>
<dbReference type="InterPro" id="IPR000719">
    <property type="entry name" value="Prot_kinase_dom"/>
</dbReference>
<accession>A0ABW4ZWY9</accession>
<evidence type="ECO:0000313" key="7">
    <source>
        <dbReference type="Proteomes" id="UP001597343"/>
    </source>
</evidence>
<feature type="domain" description="Protein kinase" evidence="4">
    <location>
        <begin position="1"/>
        <end position="185"/>
    </location>
</feature>
<dbReference type="InterPro" id="IPR027417">
    <property type="entry name" value="P-loop_NTPase"/>
</dbReference>
<dbReference type="InterPro" id="IPR053159">
    <property type="entry name" value="Hybrid_Histidine_Kinase"/>
</dbReference>
<evidence type="ECO:0000259" key="4">
    <source>
        <dbReference type="PROSITE" id="PS50011"/>
    </source>
</evidence>
<evidence type="ECO:0000256" key="2">
    <source>
        <dbReference type="ARBA" id="ARBA00023163"/>
    </source>
</evidence>
<dbReference type="SUPFAM" id="SSF55781">
    <property type="entry name" value="GAF domain-like"/>
    <property type="match status" value="1"/>
</dbReference>
<dbReference type="InterPro" id="IPR000792">
    <property type="entry name" value="Tscrpt_reg_LuxR_C"/>
</dbReference>
<sequence length="1463" mass="161579">MPNADINRSVYDVGSDTPFATLREWLLKRTAMPPEQFLPFARALAAALAESCNRGFPLPELQPDKIAVAVDGSVRLLQREQRDPLGEATWPYCSPERTGRMQRQEDERSSLYSLGVIFYEMLAGSPPFAADDPLAWMYMHLAQSPPPLRGRLPDLPEALEQVVLKLLDKNPDRRFKSAESLLAALEDCEQANPAQHGAPGFYGRESEVAQLEHAFRSVCLGSSEAVYVCGEAGVGKSRLIEETFRDGKLADSYYFISGKFEQLASGVPYEPIVKAFRGLIRRLLGESEAAFEAWREKLTRTMGSVAGVVAALIPETRLLFGTDAASEEELPTAEARNRFLYAFRRFVGALAAKEHPLVLFIDDLQWADMSSLQLLDALIRDPECQYLLLIGAYRPELGASMPLPGSGAEGSASEQTVMRYIRLASLPLETLNRLAADTLGAAEVQTLPLSAALVARTGGNPFHFKQLLLRLRDERRLQWQPDSNIWQWQIDSTLGDDAEFEVVGLLDYRLGLLPQSAVELLKAAACVGSSFNLKLVASVCRLSEEQGLAAWQAMEAGGLVLRQPDGSAHFAHDSIQKLIYNRIGESERSHLHLAIGRSISAERTSEVGGDERLFEQALHMNRGAELLNSDEERLALAELNLQAGNRALATSAYDAALSYYSRGSSLLEEGHWNDRFDLCFELSVRLAECTYLCGQGEDSLRQVHTLLTRARNPIERSRVQMIRIMQLINQGKYAEGTALGMQSLSEFGIRLSPKPGPLRLLAEKWKTNAMLARSDDRLHQLPEMTDPQLIAALNQIVAIVPSTFFTDKKVFFLLTSRALRLLLHGGHSPLAAVVFSAYGMLAETAWRKHGMAMRLGRLGVALAESGGLASVSSMALTMHSAVNSIFAGDARETDRYLPEAMRHGLNAGDYIFASFAMGGHVNSLYTRCSLREMARVIAEYMTVLETTKDEFVQQNFYLYLQWIAALQGKTESPVSFNDSQFSEAAFLARIGREETAATTLYQFSTYKAQLCYLQGRHDEAAAWCLRAAEHEPYATHLPHLPECCFYEALALIGSHLAEGAGRRRGKAARIRKLLRRYRQFAAGSEINFRARCTLLHAAYAESRGRGKDAERLYDAALREAYEYGDLRAKALGGELAGQFYERNGRPAAASHYHRIALEGYTEWELPGKIELLATKLNEARRGEQLRQGKPDDSPRAELSAGDAGAARQVLREAELEAELTAILRATRVITGRDNADTMLAELLTIMMTYAGASTGALLAAGGEDLRIQVYAEPNQAAVAAERALQGSPLLPEGIVRYVYRTQETVAYNGESDSWLARNPYVALHRPQSMLCLPVKIHGTLLGVLYLENRLASGVLDAAQTGVLLSMASQGLMMCVLRQSPDGEPFAEEDAPQVQGDVIEEPLTERELEVLALLAAGLSNKEIADRLIIAVGTVKVHVKHIFAKLKVNRRTKAIMQAKELKLLD</sequence>
<dbReference type="InterPro" id="IPR041664">
    <property type="entry name" value="AAA_16"/>
</dbReference>
<dbReference type="Pfam" id="PF00196">
    <property type="entry name" value="GerE"/>
    <property type="match status" value="1"/>
</dbReference>
<dbReference type="SUPFAM" id="SSF46894">
    <property type="entry name" value="C-terminal effector domain of the bipartite response regulators"/>
    <property type="match status" value="1"/>
</dbReference>
<feature type="compositionally biased region" description="Basic and acidic residues" evidence="3">
    <location>
        <begin position="1182"/>
        <end position="1195"/>
    </location>
</feature>
<dbReference type="InterPro" id="IPR036388">
    <property type="entry name" value="WH-like_DNA-bd_sf"/>
</dbReference>
<dbReference type="InterPro" id="IPR016032">
    <property type="entry name" value="Sig_transdc_resp-reg_C-effctor"/>
</dbReference>
<dbReference type="PROSITE" id="PS00622">
    <property type="entry name" value="HTH_LUXR_1"/>
    <property type="match status" value="1"/>
</dbReference>
<dbReference type="EMBL" id="JBHUIO010000005">
    <property type="protein sequence ID" value="MFD2170507.1"/>
    <property type="molecule type" value="Genomic_DNA"/>
</dbReference>
<dbReference type="Pfam" id="PF01590">
    <property type="entry name" value="GAF"/>
    <property type="match status" value="1"/>
</dbReference>